<dbReference type="Pfam" id="PF02896">
    <property type="entry name" value="PEP-utilizers_C"/>
    <property type="match status" value="1"/>
</dbReference>
<comment type="catalytic activity">
    <reaction evidence="2">
        <text>dihydroxyacetone + phosphoenolpyruvate = dihydroxyacetone phosphate + pyruvate</text>
        <dbReference type="Rhea" id="RHEA:18381"/>
        <dbReference type="ChEBI" id="CHEBI:15361"/>
        <dbReference type="ChEBI" id="CHEBI:16016"/>
        <dbReference type="ChEBI" id="CHEBI:57642"/>
        <dbReference type="ChEBI" id="CHEBI:58702"/>
        <dbReference type="EC" id="2.7.1.121"/>
    </reaction>
</comment>
<organism evidence="22 23">
    <name type="scientific">Mycolicibacterium mageritense</name>
    <name type="common">Mycobacterium mageritense</name>
    <dbReference type="NCBI Taxonomy" id="53462"/>
    <lineage>
        <taxon>Bacteria</taxon>
        <taxon>Bacillati</taxon>
        <taxon>Actinomycetota</taxon>
        <taxon>Actinomycetes</taxon>
        <taxon>Mycobacteriales</taxon>
        <taxon>Mycobacteriaceae</taxon>
        <taxon>Mycolicibacterium</taxon>
    </lineage>
</organism>
<keyword evidence="11" id="KW-0813">Transport</keyword>
<dbReference type="InterPro" id="IPR023151">
    <property type="entry name" value="PEP_util_CS"/>
</dbReference>
<name>A0AAI8TX81_MYCME</name>
<dbReference type="InterPro" id="IPR035895">
    <property type="entry name" value="HPr-like_sf"/>
</dbReference>
<evidence type="ECO:0000256" key="4">
    <source>
        <dbReference type="ARBA" id="ARBA00002788"/>
    </source>
</evidence>
<dbReference type="PROSITE" id="PS51096">
    <property type="entry name" value="PTS_EIIA_TYPE_4"/>
    <property type="match status" value="1"/>
</dbReference>
<dbReference type="Gene3D" id="1.10.274.10">
    <property type="entry name" value="PtsI, HPr-binding domain"/>
    <property type="match status" value="1"/>
</dbReference>
<evidence type="ECO:0000256" key="17">
    <source>
        <dbReference type="ARBA" id="ARBA00022777"/>
    </source>
</evidence>
<evidence type="ECO:0000313" key="23">
    <source>
        <dbReference type="Proteomes" id="UP001241092"/>
    </source>
</evidence>
<feature type="domain" description="PTS EIIA type-4" evidence="20">
    <location>
        <begin position="2"/>
        <end position="150"/>
    </location>
</feature>
<dbReference type="Pfam" id="PF00391">
    <property type="entry name" value="PEP-utilizers"/>
    <property type="match status" value="1"/>
</dbReference>
<evidence type="ECO:0000259" key="20">
    <source>
        <dbReference type="PROSITE" id="PS51096"/>
    </source>
</evidence>
<dbReference type="Gene3D" id="3.50.30.10">
    <property type="entry name" value="Phosphohistidine domain"/>
    <property type="match status" value="1"/>
</dbReference>
<comment type="subcellular location">
    <subcellularLocation>
        <location evidence="6">Cytoplasm</location>
    </subcellularLocation>
</comment>
<evidence type="ECO:0000256" key="11">
    <source>
        <dbReference type="ARBA" id="ARBA00022448"/>
    </source>
</evidence>
<dbReference type="InterPro" id="IPR008279">
    <property type="entry name" value="PEP-util_enz_mobile_dom"/>
</dbReference>
<proteinExistence type="inferred from homology"/>
<dbReference type="NCBIfam" id="TIGR02364">
    <property type="entry name" value="dha_pts"/>
    <property type="match status" value="1"/>
</dbReference>
<dbReference type="SUPFAM" id="SSF52009">
    <property type="entry name" value="Phosphohistidine domain"/>
    <property type="match status" value="1"/>
</dbReference>
<keyword evidence="15" id="KW-0598">Phosphotransferase system</keyword>
<dbReference type="InterPro" id="IPR004701">
    <property type="entry name" value="PTS_EIIA_man-typ"/>
</dbReference>
<dbReference type="SUPFAM" id="SSF55594">
    <property type="entry name" value="HPr-like"/>
    <property type="match status" value="1"/>
</dbReference>
<dbReference type="Pfam" id="PF00381">
    <property type="entry name" value="PTS-HPr"/>
    <property type="match status" value="1"/>
</dbReference>
<comment type="cofactor">
    <cofactor evidence="3">
        <name>Mg(2+)</name>
        <dbReference type="ChEBI" id="CHEBI:18420"/>
    </cofactor>
</comment>
<dbReference type="PROSITE" id="PS00369">
    <property type="entry name" value="PTS_HPR_HIS"/>
    <property type="match status" value="1"/>
</dbReference>
<dbReference type="EMBL" id="AP027452">
    <property type="protein sequence ID" value="BDY30659.1"/>
    <property type="molecule type" value="Genomic_DNA"/>
</dbReference>
<dbReference type="Pfam" id="PF05524">
    <property type="entry name" value="PEP-utilisers_N"/>
    <property type="match status" value="1"/>
</dbReference>
<gene>
    <name evidence="22" type="ORF">hbim_04604</name>
</gene>
<dbReference type="InterPro" id="IPR008731">
    <property type="entry name" value="PTS_EIN"/>
</dbReference>
<reference evidence="22" key="1">
    <citation type="submission" date="2023-03" db="EMBL/GenBank/DDBJ databases">
        <title>Draft genome sequence of a Mycolicibacterium mageritense strain H4_3_1 isolated from a hybrid biological-inorganic system reactor.</title>
        <authorList>
            <person name="Feng X."/>
            <person name="Kazama D."/>
            <person name="Sato K."/>
            <person name="Kobayashi H."/>
        </authorList>
    </citation>
    <scope>NUCLEOTIDE SEQUENCE</scope>
    <source>
        <strain evidence="22">H4_3_1</strain>
    </source>
</reference>
<dbReference type="SUPFAM" id="SSF51621">
    <property type="entry name" value="Phosphoenolpyruvate/pyruvate domain"/>
    <property type="match status" value="1"/>
</dbReference>
<evidence type="ECO:0000313" key="22">
    <source>
        <dbReference type="EMBL" id="BDY30659.1"/>
    </source>
</evidence>
<evidence type="ECO:0000256" key="18">
    <source>
        <dbReference type="ARBA" id="ARBA00022842"/>
    </source>
</evidence>
<dbReference type="PANTHER" id="PTHR46244">
    <property type="entry name" value="PHOSPHOENOLPYRUVATE-PROTEIN PHOSPHOTRANSFERASE"/>
    <property type="match status" value="1"/>
</dbReference>
<dbReference type="NCBIfam" id="TIGR01417">
    <property type="entry name" value="PTS_I_fam"/>
    <property type="match status" value="1"/>
</dbReference>
<dbReference type="GO" id="GO:0009401">
    <property type="term" value="P:phosphoenolpyruvate-dependent sugar phosphotransferase system"/>
    <property type="evidence" value="ECO:0007669"/>
    <property type="project" value="UniProtKB-KW"/>
</dbReference>
<evidence type="ECO:0000256" key="19">
    <source>
        <dbReference type="ARBA" id="ARBA00046577"/>
    </source>
</evidence>
<keyword evidence="16" id="KW-0479">Metal-binding</keyword>
<dbReference type="RefSeq" id="WP_286211409.1">
    <property type="nucleotide sequence ID" value="NZ_AP027452.1"/>
</dbReference>
<dbReference type="InterPro" id="IPR000121">
    <property type="entry name" value="PEP_util_C"/>
</dbReference>
<dbReference type="InterPro" id="IPR006318">
    <property type="entry name" value="PTS_EI-like"/>
</dbReference>
<dbReference type="PRINTS" id="PR00107">
    <property type="entry name" value="PHOSPHOCPHPR"/>
</dbReference>
<comment type="similarity">
    <text evidence="7">Belongs to the PEP-utilizing enzyme family.</text>
</comment>
<feature type="domain" description="HPr" evidence="21">
    <location>
        <begin position="149"/>
        <end position="239"/>
    </location>
</feature>
<evidence type="ECO:0000256" key="2">
    <source>
        <dbReference type="ARBA" id="ARBA00001113"/>
    </source>
</evidence>
<evidence type="ECO:0000256" key="5">
    <source>
        <dbReference type="ARBA" id="ARBA00003681"/>
    </source>
</evidence>
<sequence>MTVGLVVVSHSRPLADAAVDLAREMLHGKQIQFEVAAGLDDTTFGTDAAAIVDAITAADQGDGAVVLMDLGSAVLSAELALELLDDTARERVVLCPAPLVEGLVVAAVAAGGGAQAAEVAAEASGALAGKLAQLGSVAEHAAAETDADGLSATFVVTNPHGLHARPAARLVQEVRGRDAEVRIRNRRTDSAWVDAASLSKIATLGVRNGDEVDIRVSGPHAADTLEHILALAARHFDETPTAAAAAAPPAPGQPVGAGPGLGIGPAWSVRTAELAVPDHPGEDPAAEWRHLTAAVDEVRTAIADVRAHTARTVGEAEASIFDAHGLLLDDDALLGAAKARIDQGHNAAAAWSAAVAEVAGQFAAMADAYLQARAEDVRAVGDQVLRALLGSTAPLATARGVLVAADLTPAEAAELDPTQVVAVLLAFGSATAHNVILLRAKGIPVIVGAGRAALAIADGTTVAVDGTRGEFLVDPPDDVRRDFETRVAVAARRHREAVTRTREPAVTRDGVTVRVGANIGSVDDARAAASQGADFAGLVRTEFLFLGRDQAPDADEQLAVYRKIAESLEGRRITLRTLDVGGDKPLKFLPTPAEANPYLGVRGIRLALAHSQLLSDQLLAMARLAHGAPVSVMFPMVSTVGELFTARRVLDDAIRRAGPHAPVDLQIGMMVEVPAAALKAAAFAPHVDFFSIGTNDLTQYTMAADRNNDAVAGIGDAFDPGVLQLIRSTCQGAAGRASVSVCGEFAADNRAAALLLGLGVDALSVTPPAIPATKDAVRAVDRGEARQLAAAALSADDAAAVRSQFG</sequence>
<dbReference type="Pfam" id="PF03610">
    <property type="entry name" value="EIIA-man"/>
    <property type="match status" value="1"/>
</dbReference>
<dbReference type="InterPro" id="IPR012844">
    <property type="entry name" value="DhaM_N"/>
</dbReference>
<comment type="function">
    <text evidence="4">Component of the dihydroxyacetone kinase complex, which is responsible for the phosphoenolpyruvate (PEP)-dependent phosphorylation of dihydroxyacetone. DhaM serves as the phosphoryl donor. Is phosphorylated by phosphoenolpyruvate in an EI- and HPr-dependent reaction, and a phosphorelay system on histidine residues finally leads to phosphoryl transfer to DhaL and dihydroxyacetone.</text>
</comment>
<dbReference type="PRINTS" id="PR01736">
    <property type="entry name" value="PHPHTRNFRASE"/>
</dbReference>
<dbReference type="Gene3D" id="3.30.1340.10">
    <property type="entry name" value="HPr-like"/>
    <property type="match status" value="1"/>
</dbReference>
<evidence type="ECO:0000256" key="15">
    <source>
        <dbReference type="ARBA" id="ARBA00022683"/>
    </source>
</evidence>
<evidence type="ECO:0000256" key="1">
    <source>
        <dbReference type="ARBA" id="ARBA00000683"/>
    </source>
</evidence>
<dbReference type="EC" id="2.7.3.9" evidence="9"/>
<evidence type="ECO:0000256" key="7">
    <source>
        <dbReference type="ARBA" id="ARBA00007837"/>
    </source>
</evidence>
<evidence type="ECO:0000256" key="9">
    <source>
        <dbReference type="ARBA" id="ARBA00012232"/>
    </source>
</evidence>
<keyword evidence="13" id="KW-0762">Sugar transport</keyword>
<dbReference type="PROSITE" id="PS51350">
    <property type="entry name" value="PTS_HPR_DOM"/>
    <property type="match status" value="1"/>
</dbReference>
<keyword evidence="18" id="KW-0460">Magnesium</keyword>
<evidence type="ECO:0000259" key="21">
    <source>
        <dbReference type="PROSITE" id="PS51350"/>
    </source>
</evidence>
<dbReference type="InterPro" id="IPR001020">
    <property type="entry name" value="PTS_HPr_His_P_site"/>
</dbReference>
<dbReference type="PANTHER" id="PTHR46244:SF6">
    <property type="entry name" value="PHOSPHOENOLPYRUVATE-PROTEIN PHOSPHOTRANSFERASE"/>
    <property type="match status" value="1"/>
</dbReference>
<dbReference type="SUPFAM" id="SSF47831">
    <property type="entry name" value="Enzyme I of the PEP:sugar phosphotransferase system HPr-binding (sub)domain"/>
    <property type="match status" value="1"/>
</dbReference>
<dbReference type="InterPro" id="IPR040442">
    <property type="entry name" value="Pyrv_kinase-like_dom_sf"/>
</dbReference>
<dbReference type="InterPro" id="IPR000032">
    <property type="entry name" value="HPr-like"/>
</dbReference>
<comment type="catalytic activity">
    <reaction evidence="1">
        <text>L-histidyl-[protein] + phosphoenolpyruvate = N(pros)-phospho-L-histidyl-[protein] + pyruvate</text>
        <dbReference type="Rhea" id="RHEA:23880"/>
        <dbReference type="Rhea" id="RHEA-COMP:9745"/>
        <dbReference type="Rhea" id="RHEA-COMP:9746"/>
        <dbReference type="ChEBI" id="CHEBI:15361"/>
        <dbReference type="ChEBI" id="CHEBI:29979"/>
        <dbReference type="ChEBI" id="CHEBI:58702"/>
        <dbReference type="ChEBI" id="CHEBI:64837"/>
        <dbReference type="EC" id="2.7.3.9"/>
    </reaction>
</comment>
<comment type="subunit">
    <text evidence="19">Homodimer. The dihydroxyacetone kinase complex is composed of a homodimer of DhaM, a homodimer of DhaK and the subunit DhaL.</text>
</comment>
<keyword evidence="12" id="KW-0963">Cytoplasm</keyword>
<keyword evidence="17" id="KW-0418">Kinase</keyword>
<protein>
    <recommendedName>
        <fullName evidence="10">Phosphocarrier protein HPr</fullName>
        <ecNumber evidence="8">2.7.1.121</ecNumber>
        <ecNumber evidence="9">2.7.3.9</ecNumber>
    </recommendedName>
</protein>
<dbReference type="GO" id="GO:0046872">
    <property type="term" value="F:metal ion binding"/>
    <property type="evidence" value="ECO:0007669"/>
    <property type="project" value="UniProtKB-KW"/>
</dbReference>
<dbReference type="InterPro" id="IPR036662">
    <property type="entry name" value="PTS_EIIA_man-typ_sf"/>
</dbReference>
<dbReference type="Gene3D" id="3.40.50.510">
    <property type="entry name" value="Phosphotransferase system, mannose-type IIA component"/>
    <property type="match status" value="1"/>
</dbReference>
<dbReference type="PROSITE" id="PS00742">
    <property type="entry name" value="PEP_ENZYMES_2"/>
    <property type="match status" value="1"/>
</dbReference>
<dbReference type="SUPFAM" id="SSF53062">
    <property type="entry name" value="PTS system fructose IIA component-like"/>
    <property type="match status" value="1"/>
</dbReference>
<comment type="function">
    <text evidence="5">General (non sugar-specific) component of the phosphoenolpyruvate-dependent sugar phosphotransferase system (sugar PTS). This major carbohydrate active-transport system catalyzes the phosphorylation of incoming sugar substrates concomitantly with their translocation across the cell membrane. The phosphoryl group from phosphoenolpyruvate (PEP) is transferred to the phosphoryl carrier protein HPr by enzyme I. Phospho-HPr then transfers it to the PTS EIIA domain.</text>
</comment>
<keyword evidence="14" id="KW-0808">Transferase</keyword>
<dbReference type="GO" id="GO:0005737">
    <property type="term" value="C:cytoplasm"/>
    <property type="evidence" value="ECO:0007669"/>
    <property type="project" value="UniProtKB-SubCell"/>
</dbReference>
<dbReference type="InterPro" id="IPR036637">
    <property type="entry name" value="Phosphohistidine_dom_sf"/>
</dbReference>
<evidence type="ECO:0000256" key="3">
    <source>
        <dbReference type="ARBA" id="ARBA00001946"/>
    </source>
</evidence>
<evidence type="ECO:0000256" key="12">
    <source>
        <dbReference type="ARBA" id="ARBA00022490"/>
    </source>
</evidence>
<evidence type="ECO:0000256" key="14">
    <source>
        <dbReference type="ARBA" id="ARBA00022679"/>
    </source>
</evidence>
<dbReference type="Proteomes" id="UP001241092">
    <property type="component" value="Chromosome"/>
</dbReference>
<dbReference type="InterPro" id="IPR036618">
    <property type="entry name" value="PtsI_HPr-bd_sf"/>
</dbReference>
<dbReference type="NCBIfam" id="TIGR01003">
    <property type="entry name" value="PTS_HPr_family"/>
    <property type="match status" value="1"/>
</dbReference>
<evidence type="ECO:0000256" key="8">
    <source>
        <dbReference type="ARBA" id="ARBA00012095"/>
    </source>
</evidence>
<evidence type="ECO:0000256" key="6">
    <source>
        <dbReference type="ARBA" id="ARBA00004496"/>
    </source>
</evidence>
<dbReference type="AlphaFoldDB" id="A0AAI8TX81"/>
<dbReference type="EC" id="2.7.1.121" evidence="8"/>
<evidence type="ECO:0000256" key="10">
    <source>
        <dbReference type="ARBA" id="ARBA00020422"/>
    </source>
</evidence>
<dbReference type="InterPro" id="IPR050499">
    <property type="entry name" value="PEP-utilizing_PTS_enzyme"/>
</dbReference>
<dbReference type="GO" id="GO:0047324">
    <property type="term" value="F:phosphoenolpyruvate-glycerone phosphotransferase activity"/>
    <property type="evidence" value="ECO:0007669"/>
    <property type="project" value="UniProtKB-EC"/>
</dbReference>
<accession>A0AAI8TX81</accession>
<evidence type="ECO:0000256" key="16">
    <source>
        <dbReference type="ARBA" id="ARBA00022723"/>
    </source>
</evidence>
<dbReference type="GO" id="GO:0008965">
    <property type="term" value="F:phosphoenolpyruvate-protein phosphotransferase activity"/>
    <property type="evidence" value="ECO:0007669"/>
    <property type="project" value="UniProtKB-EC"/>
</dbReference>
<dbReference type="GO" id="GO:0016020">
    <property type="term" value="C:membrane"/>
    <property type="evidence" value="ECO:0007669"/>
    <property type="project" value="InterPro"/>
</dbReference>
<dbReference type="CDD" id="cd00367">
    <property type="entry name" value="PTS-HPr_like"/>
    <property type="match status" value="1"/>
</dbReference>
<evidence type="ECO:0000256" key="13">
    <source>
        <dbReference type="ARBA" id="ARBA00022597"/>
    </source>
</evidence>
<dbReference type="InterPro" id="IPR015813">
    <property type="entry name" value="Pyrv/PenolPyrv_kinase-like_dom"/>
</dbReference>
<dbReference type="Gene3D" id="3.20.20.60">
    <property type="entry name" value="Phosphoenolpyruvate-binding domains"/>
    <property type="match status" value="1"/>
</dbReference>